<comment type="caution">
    <text evidence="9">The sequence shown here is derived from an EMBL/GenBank/DDBJ whole genome shotgun (WGS) entry which is preliminary data.</text>
</comment>
<dbReference type="InterPro" id="IPR000064">
    <property type="entry name" value="NLP_P60_dom"/>
</dbReference>
<dbReference type="RefSeq" id="WP_006304614.1">
    <property type="nucleotide sequence ID" value="NZ_AEDQ01000030.1"/>
</dbReference>
<comment type="similarity">
    <text evidence="1">Belongs to the peptidase C40 family.</text>
</comment>
<evidence type="ECO:0000256" key="6">
    <source>
        <dbReference type="SAM" id="Coils"/>
    </source>
</evidence>
<dbReference type="PANTHER" id="PTHR47053:SF1">
    <property type="entry name" value="MUREIN DD-ENDOPEPTIDASE MEPH-RELATED"/>
    <property type="match status" value="1"/>
</dbReference>
<dbReference type="InterPro" id="IPR038765">
    <property type="entry name" value="Papain-like_cys_pep_sf"/>
</dbReference>
<protein>
    <submittedName>
        <fullName evidence="9">NlpC/P60 family protein</fullName>
    </submittedName>
</protein>
<accession>A0ABN0AZ57</accession>
<dbReference type="Gene3D" id="3.90.1720.10">
    <property type="entry name" value="endopeptidase domain like (from Nostoc punctiforme)"/>
    <property type="match status" value="1"/>
</dbReference>
<dbReference type="SUPFAM" id="SSF54001">
    <property type="entry name" value="Cysteine proteinases"/>
    <property type="match status" value="1"/>
</dbReference>
<dbReference type="Pfam" id="PF24568">
    <property type="entry name" value="CC_PcsB"/>
    <property type="match status" value="1"/>
</dbReference>
<dbReference type="EMBL" id="AEDQ01000030">
    <property type="protein sequence ID" value="EFL43751.1"/>
    <property type="molecule type" value="Genomic_DNA"/>
</dbReference>
<evidence type="ECO:0000256" key="3">
    <source>
        <dbReference type="ARBA" id="ARBA00022729"/>
    </source>
</evidence>
<evidence type="ECO:0000256" key="2">
    <source>
        <dbReference type="ARBA" id="ARBA00022670"/>
    </source>
</evidence>
<keyword evidence="5" id="KW-0788">Thiol protease</keyword>
<feature type="domain" description="NlpC/P60" evidence="8">
    <location>
        <begin position="267"/>
        <end position="392"/>
    </location>
</feature>
<evidence type="ECO:0000256" key="1">
    <source>
        <dbReference type="ARBA" id="ARBA00007074"/>
    </source>
</evidence>
<keyword evidence="4" id="KW-0378">Hydrolase</keyword>
<feature type="coiled-coil region" evidence="6">
    <location>
        <begin position="142"/>
        <end position="176"/>
    </location>
</feature>
<evidence type="ECO:0000256" key="7">
    <source>
        <dbReference type="SAM" id="MobiDB-lite"/>
    </source>
</evidence>
<proteinExistence type="inferred from homology"/>
<keyword evidence="3" id="KW-0732">Signal</keyword>
<dbReference type="InterPro" id="IPR057309">
    <property type="entry name" value="PcsB_CC"/>
</dbReference>
<keyword evidence="10" id="KW-1185">Reference proteome</keyword>
<name>A0ABN0AZ57_9ACTN</name>
<dbReference type="PANTHER" id="PTHR47053">
    <property type="entry name" value="MUREIN DD-ENDOPEPTIDASE MEPH-RELATED"/>
    <property type="match status" value="1"/>
</dbReference>
<dbReference type="PROSITE" id="PS51935">
    <property type="entry name" value="NLPC_P60"/>
    <property type="match status" value="1"/>
</dbReference>
<keyword evidence="6" id="KW-0175">Coiled coil</keyword>
<dbReference type="Gene3D" id="6.10.250.3150">
    <property type="match status" value="1"/>
</dbReference>
<keyword evidence="2" id="KW-0645">Protease</keyword>
<evidence type="ECO:0000313" key="9">
    <source>
        <dbReference type="EMBL" id="EFL43751.1"/>
    </source>
</evidence>
<sequence>MTYPTKHGSLGYKALSAVIAGTLLFAQVPQLAYATPESDLASAKQEIDNVASELKDAQKEFDANEAELQRTAYSIEKTKDEIFTTKQKLATAKEQLGKRIRSAYKSGPLSLLSLVMGSVDMQDLVSRIHYLDAISSEDARSINEVKTLSEELVDQHNKLQAKQAHEQEQSQQLQHKIDDVQIKLQQAKTYFDGLNEQVKKQLEEQAQKDQASATSDVVQTLATMPSPAAPAAEPSAPTSAPREQVPAATPAPAAPAAPKPQAPRSFSNAGGPVANAYQMLNKGYSYKWGSNNPANGGFDCSGLMQYIFRLQGRSISRTTWTQRDEIKARGGWKSSVDQLAPGDLIFFNGFNHVGMYVGNGQFIHSSVRNGPTIQSLSQYLKYSGPFEGGGAI</sequence>
<dbReference type="Proteomes" id="UP000004431">
    <property type="component" value="Unassembled WGS sequence"/>
</dbReference>
<dbReference type="Pfam" id="PF00877">
    <property type="entry name" value="NLPC_P60"/>
    <property type="match status" value="1"/>
</dbReference>
<feature type="coiled-coil region" evidence="6">
    <location>
        <begin position="40"/>
        <end position="95"/>
    </location>
</feature>
<feature type="region of interest" description="Disordered" evidence="7">
    <location>
        <begin position="225"/>
        <end position="269"/>
    </location>
</feature>
<organism evidence="9 10">
    <name type="scientific">Fannyhessea vaginae PB189-T1-4</name>
    <dbReference type="NCBI Taxonomy" id="866774"/>
    <lineage>
        <taxon>Bacteria</taxon>
        <taxon>Bacillati</taxon>
        <taxon>Actinomycetota</taxon>
        <taxon>Coriobacteriia</taxon>
        <taxon>Coriobacteriales</taxon>
        <taxon>Atopobiaceae</taxon>
        <taxon>Fannyhessea</taxon>
    </lineage>
</organism>
<dbReference type="InterPro" id="IPR051202">
    <property type="entry name" value="Peptidase_C40"/>
</dbReference>
<evidence type="ECO:0000313" key="10">
    <source>
        <dbReference type="Proteomes" id="UP000004431"/>
    </source>
</evidence>
<feature type="compositionally biased region" description="Low complexity" evidence="7">
    <location>
        <begin position="225"/>
        <end position="251"/>
    </location>
</feature>
<gene>
    <name evidence="9" type="ORF">HMPREF9248_0166</name>
</gene>
<evidence type="ECO:0000259" key="8">
    <source>
        <dbReference type="PROSITE" id="PS51935"/>
    </source>
</evidence>
<feature type="compositionally biased region" description="Pro residues" evidence="7">
    <location>
        <begin position="252"/>
        <end position="261"/>
    </location>
</feature>
<evidence type="ECO:0000256" key="4">
    <source>
        <dbReference type="ARBA" id="ARBA00022801"/>
    </source>
</evidence>
<reference evidence="9 10" key="1">
    <citation type="submission" date="2010-08" db="EMBL/GenBank/DDBJ databases">
        <authorList>
            <person name="Durkin A.S."/>
            <person name="Madupu R."/>
            <person name="Torralba M."/>
            <person name="Gillis M."/>
            <person name="Methe B."/>
            <person name="Sutton G."/>
            <person name="Nelson K.E."/>
        </authorList>
    </citation>
    <scope>NUCLEOTIDE SEQUENCE [LARGE SCALE GENOMIC DNA]</scope>
    <source>
        <strain evidence="9 10">PB189-T1-4</strain>
    </source>
</reference>
<evidence type="ECO:0000256" key="5">
    <source>
        <dbReference type="ARBA" id="ARBA00022807"/>
    </source>
</evidence>